<reference evidence="4" key="1">
    <citation type="journal article" date="2019" name="Int. J. Syst. Evol. Microbiol.">
        <title>The Global Catalogue of Microorganisms (GCM) 10K type strain sequencing project: providing services to taxonomists for standard genome sequencing and annotation.</title>
        <authorList>
            <consortium name="The Broad Institute Genomics Platform"/>
            <consortium name="The Broad Institute Genome Sequencing Center for Infectious Disease"/>
            <person name="Wu L."/>
            <person name="Ma J."/>
        </authorList>
    </citation>
    <scope>NUCLEOTIDE SEQUENCE [LARGE SCALE GENOMIC DNA]</scope>
    <source>
        <strain evidence="4">CCUG 60898</strain>
    </source>
</reference>
<dbReference type="Gene3D" id="1.20.120.520">
    <property type="entry name" value="nmb1532 protein domain like"/>
    <property type="match status" value="1"/>
</dbReference>
<organism evidence="3 4">
    <name type="scientific">Salinimicrobium gaetbulicola</name>
    <dbReference type="NCBI Taxonomy" id="999702"/>
    <lineage>
        <taxon>Bacteria</taxon>
        <taxon>Pseudomonadati</taxon>
        <taxon>Bacteroidota</taxon>
        <taxon>Flavobacteriia</taxon>
        <taxon>Flavobacteriales</taxon>
        <taxon>Flavobacteriaceae</taxon>
        <taxon>Salinimicrobium</taxon>
    </lineage>
</organism>
<protein>
    <submittedName>
        <fullName evidence="3">Hemerythrin domain-containing protein</fullName>
    </submittedName>
</protein>
<sequence length="160" mass="19096">MKIYEAIKKDHEIQRDLCYKIVKTSGNSEERKELWKKLRRELEVHAVAEERYFYSPLIDTDKMQEDARHGMAEHHEMDELIHELEETDMSSPHWLATVEKLVEQVEHHLDDEEEDFFKKAKKVYSEKEAQALAKNYENTMQDYRKSWPESIPGNDGKGEE</sequence>
<accession>A0ABW3IHG1</accession>
<evidence type="ECO:0000313" key="3">
    <source>
        <dbReference type="EMBL" id="MFD0977449.1"/>
    </source>
</evidence>
<name>A0ABW3IHG1_9FLAO</name>
<keyword evidence="4" id="KW-1185">Reference proteome</keyword>
<dbReference type="Pfam" id="PF01814">
    <property type="entry name" value="Hemerythrin"/>
    <property type="match status" value="1"/>
</dbReference>
<evidence type="ECO:0000313" key="4">
    <source>
        <dbReference type="Proteomes" id="UP001597100"/>
    </source>
</evidence>
<dbReference type="PANTHER" id="PTHR35585">
    <property type="entry name" value="HHE DOMAIN PROTEIN (AFU_ORTHOLOGUE AFUA_4G00730)"/>
    <property type="match status" value="1"/>
</dbReference>
<dbReference type="RefSeq" id="WP_380739739.1">
    <property type="nucleotide sequence ID" value="NZ_JBHTJP010000035.1"/>
</dbReference>
<feature type="coiled-coil region" evidence="1">
    <location>
        <begin position="95"/>
        <end position="146"/>
    </location>
</feature>
<dbReference type="CDD" id="cd12108">
    <property type="entry name" value="Hr-like"/>
    <property type="match status" value="1"/>
</dbReference>
<dbReference type="EMBL" id="JBHTJP010000035">
    <property type="protein sequence ID" value="MFD0977449.1"/>
    <property type="molecule type" value="Genomic_DNA"/>
</dbReference>
<feature type="domain" description="Hemerythrin-like" evidence="2">
    <location>
        <begin position="3"/>
        <end position="120"/>
    </location>
</feature>
<proteinExistence type="predicted"/>
<dbReference type="Proteomes" id="UP001597100">
    <property type="component" value="Unassembled WGS sequence"/>
</dbReference>
<gene>
    <name evidence="3" type="ORF">ACFQ1G_11655</name>
</gene>
<keyword evidence="1" id="KW-0175">Coiled coil</keyword>
<dbReference type="PANTHER" id="PTHR35585:SF1">
    <property type="entry name" value="HHE DOMAIN PROTEIN (AFU_ORTHOLOGUE AFUA_4G00730)"/>
    <property type="match status" value="1"/>
</dbReference>
<evidence type="ECO:0000259" key="2">
    <source>
        <dbReference type="Pfam" id="PF01814"/>
    </source>
</evidence>
<evidence type="ECO:0000256" key="1">
    <source>
        <dbReference type="SAM" id="Coils"/>
    </source>
</evidence>
<comment type="caution">
    <text evidence="3">The sequence shown here is derived from an EMBL/GenBank/DDBJ whole genome shotgun (WGS) entry which is preliminary data.</text>
</comment>
<dbReference type="InterPro" id="IPR012312">
    <property type="entry name" value="Hemerythrin-like"/>
</dbReference>